<proteinExistence type="inferred from homology"/>
<keyword evidence="8" id="KW-0546">Nucleotide metabolism</keyword>
<dbReference type="PANTHER" id="PTHR11067:SF9">
    <property type="entry name" value="INOSINE TRIPHOSPHATE PYROPHOSPHATASE"/>
    <property type="match status" value="1"/>
</dbReference>
<comment type="catalytic activity">
    <reaction evidence="10">
        <text>XTP + H2O = XMP + diphosphate + H(+)</text>
        <dbReference type="Rhea" id="RHEA:28610"/>
        <dbReference type="ChEBI" id="CHEBI:15377"/>
        <dbReference type="ChEBI" id="CHEBI:15378"/>
        <dbReference type="ChEBI" id="CHEBI:33019"/>
        <dbReference type="ChEBI" id="CHEBI:57464"/>
        <dbReference type="ChEBI" id="CHEBI:61314"/>
        <dbReference type="EC" id="3.6.1.66"/>
    </reaction>
</comment>
<protein>
    <recommendedName>
        <fullName evidence="12">dITP/XTP pyrophosphatase</fullName>
        <ecNumber evidence="11">3.6.1.66</ecNumber>
    </recommendedName>
    <alternativeName>
        <fullName evidence="13">Non-canonical purine NTP pyrophosphatase</fullName>
    </alternativeName>
    <alternativeName>
        <fullName evidence="14">Non-standard purine NTP pyrophosphatase</fullName>
    </alternativeName>
    <alternativeName>
        <fullName evidence="16">Nucleoside-triphosphate diphosphatase</fullName>
    </alternativeName>
    <alternativeName>
        <fullName evidence="15">Nucleoside-triphosphate pyrophosphatase</fullName>
    </alternativeName>
</protein>
<dbReference type="InterPro" id="IPR002637">
    <property type="entry name" value="RdgB/HAM1"/>
</dbReference>
<evidence type="ECO:0000256" key="11">
    <source>
        <dbReference type="ARBA" id="ARBA00066468"/>
    </source>
</evidence>
<dbReference type="GO" id="GO:0009146">
    <property type="term" value="P:purine nucleoside triphosphate catabolic process"/>
    <property type="evidence" value="ECO:0007669"/>
    <property type="project" value="UniProtKB-ARBA"/>
</dbReference>
<evidence type="ECO:0000256" key="5">
    <source>
        <dbReference type="ARBA" id="ARBA00022741"/>
    </source>
</evidence>
<comment type="catalytic activity">
    <reaction evidence="9">
        <text>dITP + H2O = dIMP + diphosphate + H(+)</text>
        <dbReference type="Rhea" id="RHEA:28342"/>
        <dbReference type="ChEBI" id="CHEBI:15377"/>
        <dbReference type="ChEBI" id="CHEBI:15378"/>
        <dbReference type="ChEBI" id="CHEBI:33019"/>
        <dbReference type="ChEBI" id="CHEBI:61194"/>
        <dbReference type="ChEBI" id="CHEBI:61382"/>
        <dbReference type="EC" id="3.6.1.66"/>
    </reaction>
</comment>
<dbReference type="AlphaFoldDB" id="A0A644UD14"/>
<sequence length="192" mass="21627">MKEYIIATNNKHKVEEIQKALGDKVKLVTLKELGCKEEIPETADTLKGNAKQKAEYIYNKFGKDCFADDTGLEVEALDNRPGVYSARYAGQGCSFDDNIDKLLDEMEGKTNRKACFKTVICLIENNKEFYFEGKCEGSILTERYGKGGFGYDPIFIPKGYGESFAEMSLEEKNKISHRGLAVNKLVKHILNN</sequence>
<evidence type="ECO:0000256" key="8">
    <source>
        <dbReference type="ARBA" id="ARBA00023080"/>
    </source>
</evidence>
<evidence type="ECO:0000256" key="2">
    <source>
        <dbReference type="ARBA" id="ARBA00008023"/>
    </source>
</evidence>
<evidence type="ECO:0000256" key="15">
    <source>
        <dbReference type="ARBA" id="ARBA00083186"/>
    </source>
</evidence>
<comment type="cofactor">
    <cofactor evidence="1">
        <name>Mg(2+)</name>
        <dbReference type="ChEBI" id="CHEBI:18420"/>
    </cofactor>
</comment>
<evidence type="ECO:0000256" key="9">
    <source>
        <dbReference type="ARBA" id="ARBA00051875"/>
    </source>
</evidence>
<dbReference type="GO" id="GO:0046872">
    <property type="term" value="F:metal ion binding"/>
    <property type="evidence" value="ECO:0007669"/>
    <property type="project" value="UniProtKB-KW"/>
</dbReference>
<evidence type="ECO:0000256" key="16">
    <source>
        <dbReference type="ARBA" id="ARBA00083635"/>
    </source>
</evidence>
<dbReference type="EMBL" id="VSSQ01000101">
    <property type="protein sequence ID" value="MPL76896.1"/>
    <property type="molecule type" value="Genomic_DNA"/>
</dbReference>
<evidence type="ECO:0000256" key="3">
    <source>
        <dbReference type="ARBA" id="ARBA00011738"/>
    </source>
</evidence>
<dbReference type="HAMAP" id="MF_01405">
    <property type="entry name" value="Non_canon_purine_NTPase"/>
    <property type="match status" value="1"/>
</dbReference>
<comment type="caution">
    <text evidence="17">The sequence shown here is derived from an EMBL/GenBank/DDBJ whole genome shotgun (WGS) entry which is preliminary data.</text>
</comment>
<dbReference type="GO" id="GO:0017111">
    <property type="term" value="F:ribonucleoside triphosphate phosphatase activity"/>
    <property type="evidence" value="ECO:0007669"/>
    <property type="project" value="InterPro"/>
</dbReference>
<keyword evidence="7" id="KW-0460">Magnesium</keyword>
<dbReference type="SUPFAM" id="SSF52972">
    <property type="entry name" value="ITPase-like"/>
    <property type="match status" value="1"/>
</dbReference>
<evidence type="ECO:0000256" key="4">
    <source>
        <dbReference type="ARBA" id="ARBA00022723"/>
    </source>
</evidence>
<gene>
    <name evidence="17" type="ORF">SDC9_22747</name>
</gene>
<dbReference type="CDD" id="cd00515">
    <property type="entry name" value="HAM1"/>
    <property type="match status" value="1"/>
</dbReference>
<dbReference type="NCBIfam" id="TIGR00042">
    <property type="entry name" value="RdgB/HAM1 family non-canonical purine NTP pyrophosphatase"/>
    <property type="match status" value="1"/>
</dbReference>
<dbReference type="InterPro" id="IPR020922">
    <property type="entry name" value="dITP/XTP_pyrophosphatase"/>
</dbReference>
<comment type="subunit">
    <text evidence="3">Homodimer.</text>
</comment>
<dbReference type="GO" id="GO:0009117">
    <property type="term" value="P:nucleotide metabolic process"/>
    <property type="evidence" value="ECO:0007669"/>
    <property type="project" value="UniProtKB-KW"/>
</dbReference>
<evidence type="ECO:0000256" key="13">
    <source>
        <dbReference type="ARBA" id="ARBA00075987"/>
    </source>
</evidence>
<dbReference type="Gene3D" id="3.90.950.10">
    <property type="match status" value="1"/>
</dbReference>
<dbReference type="GO" id="GO:0036220">
    <property type="term" value="F:ITP diphosphatase activity"/>
    <property type="evidence" value="ECO:0007669"/>
    <property type="project" value="UniProtKB-EC"/>
</dbReference>
<evidence type="ECO:0000256" key="10">
    <source>
        <dbReference type="ARBA" id="ARBA00052017"/>
    </source>
</evidence>
<keyword evidence="6 17" id="KW-0378">Hydrolase</keyword>
<dbReference type="Pfam" id="PF01725">
    <property type="entry name" value="Ham1p_like"/>
    <property type="match status" value="1"/>
</dbReference>
<dbReference type="InterPro" id="IPR029001">
    <property type="entry name" value="ITPase-like_fam"/>
</dbReference>
<keyword evidence="4" id="KW-0479">Metal-binding</keyword>
<dbReference type="GO" id="GO:0005829">
    <property type="term" value="C:cytosol"/>
    <property type="evidence" value="ECO:0007669"/>
    <property type="project" value="TreeGrafter"/>
</dbReference>
<evidence type="ECO:0000313" key="17">
    <source>
        <dbReference type="EMBL" id="MPL76896.1"/>
    </source>
</evidence>
<dbReference type="GO" id="GO:0000166">
    <property type="term" value="F:nucleotide binding"/>
    <property type="evidence" value="ECO:0007669"/>
    <property type="project" value="UniProtKB-KW"/>
</dbReference>
<accession>A0A644UD14</accession>
<evidence type="ECO:0000256" key="12">
    <source>
        <dbReference type="ARBA" id="ARBA00071289"/>
    </source>
</evidence>
<name>A0A644UD14_9ZZZZ</name>
<evidence type="ECO:0000256" key="1">
    <source>
        <dbReference type="ARBA" id="ARBA00001946"/>
    </source>
</evidence>
<dbReference type="FunFam" id="3.90.950.10:FF:000001">
    <property type="entry name" value="dITP/XTP pyrophosphatase"/>
    <property type="match status" value="1"/>
</dbReference>
<evidence type="ECO:0000256" key="6">
    <source>
        <dbReference type="ARBA" id="ARBA00022801"/>
    </source>
</evidence>
<organism evidence="17">
    <name type="scientific">bioreactor metagenome</name>
    <dbReference type="NCBI Taxonomy" id="1076179"/>
    <lineage>
        <taxon>unclassified sequences</taxon>
        <taxon>metagenomes</taxon>
        <taxon>ecological metagenomes</taxon>
    </lineage>
</organism>
<comment type="similarity">
    <text evidence="2">Belongs to the HAM1 NTPase family.</text>
</comment>
<dbReference type="EC" id="3.6.1.66" evidence="11"/>
<dbReference type="NCBIfam" id="NF011398">
    <property type="entry name" value="PRK14823.1"/>
    <property type="match status" value="1"/>
</dbReference>
<dbReference type="PANTHER" id="PTHR11067">
    <property type="entry name" value="INOSINE TRIPHOSPHATE PYROPHOSPHATASE/HAM1 PROTEIN"/>
    <property type="match status" value="1"/>
</dbReference>
<evidence type="ECO:0000256" key="14">
    <source>
        <dbReference type="ARBA" id="ARBA00078805"/>
    </source>
</evidence>
<dbReference type="GO" id="GO:0036222">
    <property type="term" value="F:XTP diphosphatase activity"/>
    <property type="evidence" value="ECO:0007669"/>
    <property type="project" value="RHEA"/>
</dbReference>
<reference evidence="17" key="1">
    <citation type="submission" date="2019-08" db="EMBL/GenBank/DDBJ databases">
        <authorList>
            <person name="Kucharzyk K."/>
            <person name="Murdoch R.W."/>
            <person name="Higgins S."/>
            <person name="Loffler F."/>
        </authorList>
    </citation>
    <scope>NUCLEOTIDE SEQUENCE</scope>
</reference>
<evidence type="ECO:0000256" key="7">
    <source>
        <dbReference type="ARBA" id="ARBA00022842"/>
    </source>
</evidence>
<dbReference type="GO" id="GO:0035870">
    <property type="term" value="F:dITP diphosphatase activity"/>
    <property type="evidence" value="ECO:0007669"/>
    <property type="project" value="UniProtKB-ARBA"/>
</dbReference>
<keyword evidence="5" id="KW-0547">Nucleotide-binding</keyword>